<feature type="transmembrane region" description="Helical" evidence="6">
    <location>
        <begin position="106"/>
        <end position="127"/>
    </location>
</feature>
<organism evidence="8 9">
    <name type="scientific">Phytoactinopolyspora halophila</name>
    <dbReference type="NCBI Taxonomy" id="1981511"/>
    <lineage>
        <taxon>Bacteria</taxon>
        <taxon>Bacillati</taxon>
        <taxon>Actinomycetota</taxon>
        <taxon>Actinomycetes</taxon>
        <taxon>Jiangellales</taxon>
        <taxon>Jiangellaceae</taxon>
        <taxon>Phytoactinopolyspora</taxon>
    </lineage>
</organism>
<dbReference type="EMBL" id="QMIG01000001">
    <property type="protein sequence ID" value="RAW18714.1"/>
    <property type="molecule type" value="Genomic_DNA"/>
</dbReference>
<evidence type="ECO:0000259" key="7">
    <source>
        <dbReference type="Pfam" id="PF06271"/>
    </source>
</evidence>
<feature type="transmembrane region" description="Helical" evidence="6">
    <location>
        <begin position="158"/>
        <end position="180"/>
    </location>
</feature>
<proteinExistence type="predicted"/>
<keyword evidence="4 6" id="KW-0472">Membrane</keyword>
<evidence type="ECO:0000256" key="2">
    <source>
        <dbReference type="ARBA" id="ARBA00022692"/>
    </source>
</evidence>
<feature type="domain" description="RDD" evidence="7">
    <location>
        <begin position="69"/>
        <end position="197"/>
    </location>
</feature>
<feature type="region of interest" description="Disordered" evidence="5">
    <location>
        <begin position="294"/>
        <end position="361"/>
    </location>
</feature>
<evidence type="ECO:0000256" key="1">
    <source>
        <dbReference type="ARBA" id="ARBA00004141"/>
    </source>
</evidence>
<accession>A0A329R227</accession>
<dbReference type="PANTHER" id="PTHR38480:SF1">
    <property type="entry name" value="SLR0254 PROTEIN"/>
    <property type="match status" value="1"/>
</dbReference>
<keyword evidence="3 6" id="KW-1133">Transmembrane helix</keyword>
<dbReference type="PANTHER" id="PTHR38480">
    <property type="entry name" value="SLR0254 PROTEIN"/>
    <property type="match status" value="1"/>
</dbReference>
<keyword evidence="2 6" id="KW-0812">Transmembrane</keyword>
<dbReference type="Proteomes" id="UP000250462">
    <property type="component" value="Unassembled WGS sequence"/>
</dbReference>
<evidence type="ECO:0000313" key="9">
    <source>
        <dbReference type="Proteomes" id="UP000250462"/>
    </source>
</evidence>
<dbReference type="Pfam" id="PF06271">
    <property type="entry name" value="RDD"/>
    <property type="match status" value="1"/>
</dbReference>
<keyword evidence="9" id="KW-1185">Reference proteome</keyword>
<evidence type="ECO:0000256" key="3">
    <source>
        <dbReference type="ARBA" id="ARBA00022989"/>
    </source>
</evidence>
<name>A0A329R227_9ACTN</name>
<evidence type="ECO:0000256" key="5">
    <source>
        <dbReference type="SAM" id="MobiDB-lite"/>
    </source>
</evidence>
<comment type="subcellular location">
    <subcellularLocation>
        <location evidence="1">Membrane</location>
        <topology evidence="1">Multi-pass membrane protein</topology>
    </subcellularLocation>
</comment>
<sequence length="361" mass="37670">MTLSSVSPAATVAGGSMHCRPLILWRRARLDSARYSGNARCPAPPASGRLVGMSDVITGEAVPLELRVAKLPSRALAIIIDAAVYAAIGLALFILVGTVIPAVDTALATALGLAAVITMLVAVPTAVETLTRGRSVGKLALGLRVVRDDGGAIRARHALVRALAGVFADFVVTLGVGAVFCSMLNERGKRIGDVLAGTLVLRERVPASSGLPPMPPQLASWASGLELSQLPDDLALSARSFVSRLPQLSPQVRDDLGARLADQVATVVSPPPPADVPAWAYLVAVLNERARRDAARLSQQAGTPGRYESGTTEESSRKLPPDPPQQQREPDHTPEPDQQQEPGKAPDSPPAPRGGGFVPPS</sequence>
<evidence type="ECO:0000256" key="6">
    <source>
        <dbReference type="SAM" id="Phobius"/>
    </source>
</evidence>
<dbReference type="AlphaFoldDB" id="A0A329R227"/>
<gene>
    <name evidence="8" type="ORF">DPM12_01165</name>
</gene>
<reference evidence="8 9" key="1">
    <citation type="submission" date="2018-06" db="EMBL/GenBank/DDBJ databases">
        <title>Phytoactinopolyspora halophila sp. nov., a novel halophilic actinomycete isolated from a saline soil in China.</title>
        <authorList>
            <person name="Tang S.-K."/>
        </authorList>
    </citation>
    <scope>NUCLEOTIDE SEQUENCE [LARGE SCALE GENOMIC DNA]</scope>
    <source>
        <strain evidence="8 9">YIM 96934</strain>
    </source>
</reference>
<feature type="transmembrane region" description="Helical" evidence="6">
    <location>
        <begin position="75"/>
        <end position="100"/>
    </location>
</feature>
<evidence type="ECO:0000313" key="8">
    <source>
        <dbReference type="EMBL" id="RAW18714.1"/>
    </source>
</evidence>
<protein>
    <submittedName>
        <fullName evidence="8">RDD family protein</fullName>
    </submittedName>
</protein>
<comment type="caution">
    <text evidence="8">The sequence shown here is derived from an EMBL/GenBank/DDBJ whole genome shotgun (WGS) entry which is preliminary data.</text>
</comment>
<dbReference type="GO" id="GO:0016020">
    <property type="term" value="C:membrane"/>
    <property type="evidence" value="ECO:0007669"/>
    <property type="project" value="UniProtKB-SubCell"/>
</dbReference>
<evidence type="ECO:0000256" key="4">
    <source>
        <dbReference type="ARBA" id="ARBA00023136"/>
    </source>
</evidence>
<dbReference type="InterPro" id="IPR010432">
    <property type="entry name" value="RDD"/>
</dbReference>